<evidence type="ECO:0000313" key="2">
    <source>
        <dbReference type="Proteomes" id="UP000663836"/>
    </source>
</evidence>
<gene>
    <name evidence="1" type="ORF">JBS370_LOCUS35853</name>
</gene>
<proteinExistence type="predicted"/>
<protein>
    <submittedName>
        <fullName evidence="1">Uncharacterized protein</fullName>
    </submittedName>
</protein>
<organism evidence="1 2">
    <name type="scientific">Rotaria sordida</name>
    <dbReference type="NCBI Taxonomy" id="392033"/>
    <lineage>
        <taxon>Eukaryota</taxon>
        <taxon>Metazoa</taxon>
        <taxon>Spiralia</taxon>
        <taxon>Gnathifera</taxon>
        <taxon>Rotifera</taxon>
        <taxon>Eurotatoria</taxon>
        <taxon>Bdelloidea</taxon>
        <taxon>Philodinida</taxon>
        <taxon>Philodinidae</taxon>
        <taxon>Rotaria</taxon>
    </lineage>
</organism>
<sequence length="113" mass="13055">MDYGQNSPTNFICFRTVGAKLKLSEASQDIIRKASGRQKNSCSIVAKEGLKPFHVIPKSLKSETHISDRLWLCDWLKDWTEEGFLHLAPSDEFYVWTVRRPNSQNDRIWARSA</sequence>
<comment type="caution">
    <text evidence="1">The sequence shown here is derived from an EMBL/GenBank/DDBJ whole genome shotgun (WGS) entry which is preliminary data.</text>
</comment>
<dbReference type="Proteomes" id="UP000663836">
    <property type="component" value="Unassembled WGS sequence"/>
</dbReference>
<reference evidence="1" key="1">
    <citation type="submission" date="2021-02" db="EMBL/GenBank/DDBJ databases">
        <authorList>
            <person name="Nowell W R."/>
        </authorList>
    </citation>
    <scope>NUCLEOTIDE SEQUENCE</scope>
</reference>
<accession>A0A820AAQ3</accession>
<evidence type="ECO:0000313" key="1">
    <source>
        <dbReference type="EMBL" id="CAF4187553.1"/>
    </source>
</evidence>
<name>A0A820AAQ3_9BILA</name>
<dbReference type="AlphaFoldDB" id="A0A820AAQ3"/>
<dbReference type="EMBL" id="CAJOBD010013116">
    <property type="protein sequence ID" value="CAF4187553.1"/>
    <property type="molecule type" value="Genomic_DNA"/>
</dbReference>